<dbReference type="GO" id="GO:0003700">
    <property type="term" value="F:DNA-binding transcription factor activity"/>
    <property type="evidence" value="ECO:0007669"/>
    <property type="project" value="InterPro"/>
</dbReference>
<dbReference type="GO" id="GO:0003677">
    <property type="term" value="F:DNA binding"/>
    <property type="evidence" value="ECO:0007669"/>
    <property type="project" value="InterPro"/>
</dbReference>
<dbReference type="AlphaFoldDB" id="A0A2G8JYM8"/>
<evidence type="ECO:0000256" key="2">
    <source>
        <dbReference type="ARBA" id="ARBA00023043"/>
    </source>
</evidence>
<dbReference type="Gene3D" id="1.25.40.20">
    <property type="entry name" value="Ankyrin repeat-containing domain"/>
    <property type="match status" value="1"/>
</dbReference>
<evidence type="ECO:0000256" key="4">
    <source>
        <dbReference type="SAM" id="Coils"/>
    </source>
</evidence>
<feature type="repeat" description="ANK" evidence="3">
    <location>
        <begin position="192"/>
        <end position="224"/>
    </location>
</feature>
<dbReference type="Proteomes" id="UP000230750">
    <property type="component" value="Unassembled WGS sequence"/>
</dbReference>
<feature type="coiled-coil region" evidence="4">
    <location>
        <begin position="83"/>
        <end position="151"/>
    </location>
</feature>
<comment type="caution">
    <text evidence="7">The sequence shown here is derived from an EMBL/GenBank/DDBJ whole genome shotgun (WGS) entry which is preliminary data.</text>
</comment>
<feature type="coiled-coil region" evidence="4">
    <location>
        <begin position="336"/>
        <end position="370"/>
    </location>
</feature>
<dbReference type="PROSITE" id="PS51062">
    <property type="entry name" value="RUNT"/>
    <property type="match status" value="1"/>
</dbReference>
<dbReference type="InterPro" id="IPR002110">
    <property type="entry name" value="Ankyrin_rpt"/>
</dbReference>
<protein>
    <submittedName>
        <fullName evidence="7">Putative IQ motif and ankyrin repeat domain-containing protein</fullName>
    </submittedName>
</protein>
<dbReference type="Gene3D" id="3.40.50.300">
    <property type="entry name" value="P-loop containing nucleotide triphosphate hydrolases"/>
    <property type="match status" value="1"/>
</dbReference>
<keyword evidence="4" id="KW-0175">Coiled coil</keyword>
<evidence type="ECO:0000256" key="3">
    <source>
        <dbReference type="PROSITE-ProRule" id="PRU00023"/>
    </source>
</evidence>
<evidence type="ECO:0000313" key="8">
    <source>
        <dbReference type="Proteomes" id="UP000230750"/>
    </source>
</evidence>
<dbReference type="InterPro" id="IPR036770">
    <property type="entry name" value="Ankyrin_rpt-contain_sf"/>
</dbReference>
<feature type="region of interest" description="Disordered" evidence="5">
    <location>
        <begin position="39"/>
        <end position="59"/>
    </location>
</feature>
<keyword evidence="8" id="KW-1185">Reference proteome</keyword>
<evidence type="ECO:0000256" key="5">
    <source>
        <dbReference type="SAM" id="MobiDB-lite"/>
    </source>
</evidence>
<dbReference type="InterPro" id="IPR027417">
    <property type="entry name" value="P-loop_NTPase"/>
</dbReference>
<organism evidence="7 8">
    <name type="scientific">Stichopus japonicus</name>
    <name type="common">Sea cucumber</name>
    <dbReference type="NCBI Taxonomy" id="307972"/>
    <lineage>
        <taxon>Eukaryota</taxon>
        <taxon>Metazoa</taxon>
        <taxon>Echinodermata</taxon>
        <taxon>Eleutherozoa</taxon>
        <taxon>Echinozoa</taxon>
        <taxon>Holothuroidea</taxon>
        <taxon>Aspidochirotacea</taxon>
        <taxon>Aspidochirotida</taxon>
        <taxon>Stichopodidae</taxon>
        <taxon>Apostichopus</taxon>
    </lineage>
</organism>
<dbReference type="PROSITE" id="PS50088">
    <property type="entry name" value="ANK_REPEAT"/>
    <property type="match status" value="2"/>
</dbReference>
<keyword evidence="2 3" id="KW-0040">ANK repeat</keyword>
<proteinExistence type="predicted"/>
<name>A0A2G8JYM8_STIJA</name>
<dbReference type="EMBL" id="MRZV01001078">
    <property type="protein sequence ID" value="PIK40842.1"/>
    <property type="molecule type" value="Genomic_DNA"/>
</dbReference>
<feature type="compositionally biased region" description="Basic and acidic residues" evidence="5">
    <location>
        <begin position="46"/>
        <end position="59"/>
    </location>
</feature>
<dbReference type="SUPFAM" id="SSF48403">
    <property type="entry name" value="Ankyrin repeat"/>
    <property type="match status" value="1"/>
</dbReference>
<reference evidence="7 8" key="1">
    <citation type="journal article" date="2017" name="PLoS Biol.">
        <title>The sea cucumber genome provides insights into morphological evolution and visceral regeneration.</title>
        <authorList>
            <person name="Zhang X."/>
            <person name="Sun L."/>
            <person name="Yuan J."/>
            <person name="Sun Y."/>
            <person name="Gao Y."/>
            <person name="Zhang L."/>
            <person name="Li S."/>
            <person name="Dai H."/>
            <person name="Hamel J.F."/>
            <person name="Liu C."/>
            <person name="Yu Y."/>
            <person name="Liu S."/>
            <person name="Lin W."/>
            <person name="Guo K."/>
            <person name="Jin S."/>
            <person name="Xu P."/>
            <person name="Storey K.B."/>
            <person name="Huan P."/>
            <person name="Zhang T."/>
            <person name="Zhou Y."/>
            <person name="Zhang J."/>
            <person name="Lin C."/>
            <person name="Li X."/>
            <person name="Xing L."/>
            <person name="Huo D."/>
            <person name="Sun M."/>
            <person name="Wang L."/>
            <person name="Mercier A."/>
            <person name="Li F."/>
            <person name="Yang H."/>
            <person name="Xiang J."/>
        </authorList>
    </citation>
    <scope>NUCLEOTIDE SEQUENCE [LARGE SCALE GENOMIC DNA]</scope>
    <source>
        <strain evidence="7">Shaxun</strain>
        <tissue evidence="7">Muscle</tissue>
    </source>
</reference>
<dbReference type="InterPro" id="IPR013524">
    <property type="entry name" value="Runt_dom"/>
</dbReference>
<evidence type="ECO:0000256" key="1">
    <source>
        <dbReference type="ARBA" id="ARBA00022737"/>
    </source>
</evidence>
<gene>
    <name evidence="7" type="ORF">BSL78_22303</name>
</gene>
<dbReference type="PANTHER" id="PTHR24171:SF9">
    <property type="entry name" value="ANKYRIN REPEAT DOMAIN-CONTAINING PROTEIN 39"/>
    <property type="match status" value="1"/>
</dbReference>
<keyword evidence="1" id="KW-0677">Repeat</keyword>
<dbReference type="PANTHER" id="PTHR24171">
    <property type="entry name" value="ANKYRIN REPEAT DOMAIN-CONTAINING PROTEIN 39-RELATED"/>
    <property type="match status" value="1"/>
</dbReference>
<sequence length="544" mass="62000">MRRVTADMFSPSYSYCPIRKPGQSGKSKTLNITGKAAIGKGAKANESNKKTAEIKKPKEPTKEDLAAVVIQKWIRRFLGQRKLKRMRKEKADYEEMMEKLEREAFLAVVKREQEALEKERLKEQEERRKKKENLKRQKRILEAAFDGEDDEIRAVLKEVDAQDTKDGIPHTENGMVLRAKHQLAIINCEDPNGNTPLSEAASGGSATTLQLLLERGADVNSQGQFKRTPLYRAAFAGHLEAVQLLLQSGADPRLYASDGATPEQVASVDTVKQVLVSWDIEATESILENQLKEAEKDYNGRQKQLQKAYGELNKRIEEHDKCMLTGYKTEITLQAVHEAERELELIKLEAEKSREKLAEIKLMKREQEKAGAEEEDLVGVKCNFKELDDVLMRDVGDKIKNDGRWPLLIDSSGRAAMFLQYRDTNLINALHPSSMEPEKIRLAVLGSIRYGKPLVLDMMNVDMYDASIRRFDEIHEGLLNLILTKEILKEEKYSCLMKESDGPEYKKNQFNEHIISGFKLIIVSKIEPNEELLEKMYPIRIVVG</sequence>
<evidence type="ECO:0000259" key="6">
    <source>
        <dbReference type="PROSITE" id="PS51062"/>
    </source>
</evidence>
<accession>A0A2G8JYM8</accession>
<feature type="coiled-coil region" evidence="4">
    <location>
        <begin position="284"/>
        <end position="311"/>
    </location>
</feature>
<dbReference type="OrthoDB" id="426293at2759"/>
<dbReference type="PROSITE" id="PS50096">
    <property type="entry name" value="IQ"/>
    <property type="match status" value="1"/>
</dbReference>
<dbReference type="STRING" id="307972.A0A2G8JYM8"/>
<dbReference type="PROSITE" id="PS50297">
    <property type="entry name" value="ANK_REP_REGION"/>
    <property type="match status" value="2"/>
</dbReference>
<dbReference type="SMART" id="SM00248">
    <property type="entry name" value="ANK"/>
    <property type="match status" value="2"/>
</dbReference>
<feature type="domain" description="Runt" evidence="6">
    <location>
        <begin position="1"/>
        <end position="62"/>
    </location>
</feature>
<evidence type="ECO:0000313" key="7">
    <source>
        <dbReference type="EMBL" id="PIK40842.1"/>
    </source>
</evidence>
<dbReference type="Pfam" id="PF12796">
    <property type="entry name" value="Ank_2"/>
    <property type="match status" value="1"/>
</dbReference>
<feature type="repeat" description="ANK" evidence="3">
    <location>
        <begin position="225"/>
        <end position="257"/>
    </location>
</feature>